<feature type="transmembrane region" description="Helical" evidence="5">
    <location>
        <begin position="212"/>
        <end position="235"/>
    </location>
</feature>
<gene>
    <name evidence="7" type="ORF">H9838_01185</name>
</gene>
<feature type="transmembrane region" description="Helical" evidence="5">
    <location>
        <begin position="317"/>
        <end position="336"/>
    </location>
</feature>
<dbReference type="InterPro" id="IPR000515">
    <property type="entry name" value="MetI-like"/>
</dbReference>
<evidence type="ECO:0000259" key="6">
    <source>
        <dbReference type="PROSITE" id="PS50928"/>
    </source>
</evidence>
<dbReference type="Gene3D" id="1.10.3720.10">
    <property type="entry name" value="MetI-like"/>
    <property type="match status" value="1"/>
</dbReference>
<dbReference type="SUPFAM" id="SSF161098">
    <property type="entry name" value="MetI-like"/>
    <property type="match status" value="1"/>
</dbReference>
<dbReference type="GO" id="GO:0055085">
    <property type="term" value="P:transmembrane transport"/>
    <property type="evidence" value="ECO:0007669"/>
    <property type="project" value="InterPro"/>
</dbReference>
<sequence>MFHQIKQVFHSPKFVVGFVIFVIMLVFAIFYPMVSSFGPMEMVGTGFYAPGTYVSVVDTAQSGDSLTFNVDTASSAYDSALPQETRESMKKWLVNQAGVAEGDIDLNDAEALVALWQEKYDPELSQGLITADKRAYQRLDEQLKTLGSGDGGIILAVEDEEGNLQVSKEVAANQFVNVSDISNTVTVPMGTDNFGADMATKLASSIGVSLQIGLLAGIIATIIGLFFGLLSGYLGGWVDDFLVFITNLFTVIPSFVILILIANSVGQAARGPMMVAMIIGCTSWPWTARSVRSQVLSLRNRDHVNLSKLSGHSLPRIVLVDILPYLASYVVMAMILQISSGILSEAQLSMLGLGPSTADATTLGLMMNWAQKFGALTSNCWWAFIPVIISVALITFSLNLMNTGLDQVFNPQLRDS</sequence>
<evidence type="ECO:0000256" key="1">
    <source>
        <dbReference type="ARBA" id="ARBA00004141"/>
    </source>
</evidence>
<name>A0A9D1YB95_9FIRM</name>
<feature type="transmembrane region" description="Helical" evidence="5">
    <location>
        <begin position="381"/>
        <end position="401"/>
    </location>
</feature>
<evidence type="ECO:0000256" key="4">
    <source>
        <dbReference type="ARBA" id="ARBA00023136"/>
    </source>
</evidence>
<dbReference type="Pfam" id="PF00528">
    <property type="entry name" value="BPD_transp_1"/>
    <property type="match status" value="1"/>
</dbReference>
<keyword evidence="5" id="KW-0813">Transport</keyword>
<dbReference type="CDD" id="cd06261">
    <property type="entry name" value="TM_PBP2"/>
    <property type="match status" value="1"/>
</dbReference>
<feature type="domain" description="ABC transmembrane type-1" evidence="6">
    <location>
        <begin position="206"/>
        <end position="402"/>
    </location>
</feature>
<comment type="subcellular location">
    <subcellularLocation>
        <location evidence="5">Cell membrane</location>
        <topology evidence="5">Multi-pass membrane protein</topology>
    </subcellularLocation>
    <subcellularLocation>
        <location evidence="1">Membrane</location>
        <topology evidence="1">Multi-pass membrane protein</topology>
    </subcellularLocation>
</comment>
<keyword evidence="2 5" id="KW-0812">Transmembrane</keyword>
<evidence type="ECO:0000256" key="2">
    <source>
        <dbReference type="ARBA" id="ARBA00022692"/>
    </source>
</evidence>
<reference evidence="7" key="2">
    <citation type="submission" date="2021-04" db="EMBL/GenBank/DDBJ databases">
        <authorList>
            <person name="Gilroy R."/>
        </authorList>
    </citation>
    <scope>NUCLEOTIDE SEQUENCE</scope>
    <source>
        <strain evidence="7">1282</strain>
    </source>
</reference>
<dbReference type="PROSITE" id="PS50928">
    <property type="entry name" value="ABC_TM1"/>
    <property type="match status" value="1"/>
</dbReference>
<feature type="transmembrane region" description="Helical" evidence="5">
    <location>
        <begin position="14"/>
        <end position="34"/>
    </location>
</feature>
<dbReference type="Proteomes" id="UP000823915">
    <property type="component" value="Unassembled WGS sequence"/>
</dbReference>
<reference evidence="7" key="1">
    <citation type="journal article" date="2021" name="PeerJ">
        <title>Extensive microbial diversity within the chicken gut microbiome revealed by metagenomics and culture.</title>
        <authorList>
            <person name="Gilroy R."/>
            <person name="Ravi A."/>
            <person name="Getino M."/>
            <person name="Pursley I."/>
            <person name="Horton D.L."/>
            <person name="Alikhan N.F."/>
            <person name="Baker D."/>
            <person name="Gharbi K."/>
            <person name="Hall N."/>
            <person name="Watson M."/>
            <person name="Adriaenssens E.M."/>
            <person name="Foster-Nyarko E."/>
            <person name="Jarju S."/>
            <person name="Secka A."/>
            <person name="Antonio M."/>
            <person name="Oren A."/>
            <person name="Chaudhuri R.R."/>
            <person name="La Ragione R."/>
            <person name="Hildebrand F."/>
            <person name="Pallen M.J."/>
        </authorList>
    </citation>
    <scope>NUCLEOTIDE SEQUENCE</scope>
    <source>
        <strain evidence="7">1282</strain>
    </source>
</reference>
<accession>A0A9D1YB95</accession>
<keyword evidence="3 5" id="KW-1133">Transmembrane helix</keyword>
<evidence type="ECO:0000256" key="3">
    <source>
        <dbReference type="ARBA" id="ARBA00022989"/>
    </source>
</evidence>
<evidence type="ECO:0000313" key="7">
    <source>
        <dbReference type="EMBL" id="HIY25771.1"/>
    </source>
</evidence>
<protein>
    <submittedName>
        <fullName evidence="7">ABC transporter permease</fullName>
    </submittedName>
</protein>
<dbReference type="AlphaFoldDB" id="A0A9D1YB95"/>
<keyword evidence="4 5" id="KW-0472">Membrane</keyword>
<proteinExistence type="inferred from homology"/>
<organism evidence="7 8">
    <name type="scientific">Candidatus Acutalibacter pullistercoris</name>
    <dbReference type="NCBI Taxonomy" id="2838418"/>
    <lineage>
        <taxon>Bacteria</taxon>
        <taxon>Bacillati</taxon>
        <taxon>Bacillota</taxon>
        <taxon>Clostridia</taxon>
        <taxon>Eubacteriales</taxon>
        <taxon>Acutalibacteraceae</taxon>
        <taxon>Acutalibacter</taxon>
    </lineage>
</organism>
<dbReference type="EMBL" id="DXDU01000015">
    <property type="protein sequence ID" value="HIY25771.1"/>
    <property type="molecule type" value="Genomic_DNA"/>
</dbReference>
<evidence type="ECO:0000256" key="5">
    <source>
        <dbReference type="RuleBase" id="RU363032"/>
    </source>
</evidence>
<dbReference type="PANTHER" id="PTHR42729:SF1">
    <property type="entry name" value="OLIGO_DIPEPTIDE TRANSPORT, PERMEASE PROTEIN (DPPC-2)"/>
    <property type="match status" value="1"/>
</dbReference>
<dbReference type="PANTHER" id="PTHR42729">
    <property type="entry name" value="OLIGO/DIPEPTIDE TRANSPORT, PERMEASE PROTEIN (DPPC-2)"/>
    <property type="match status" value="1"/>
</dbReference>
<evidence type="ECO:0000313" key="8">
    <source>
        <dbReference type="Proteomes" id="UP000823915"/>
    </source>
</evidence>
<dbReference type="GO" id="GO:0005886">
    <property type="term" value="C:plasma membrane"/>
    <property type="evidence" value="ECO:0007669"/>
    <property type="project" value="UniProtKB-SubCell"/>
</dbReference>
<feature type="transmembrane region" description="Helical" evidence="5">
    <location>
        <begin position="241"/>
        <end position="261"/>
    </location>
</feature>
<comment type="similarity">
    <text evidence="5">Belongs to the binding-protein-dependent transport system permease family.</text>
</comment>
<dbReference type="InterPro" id="IPR035906">
    <property type="entry name" value="MetI-like_sf"/>
</dbReference>
<comment type="caution">
    <text evidence="7">The sequence shown here is derived from an EMBL/GenBank/DDBJ whole genome shotgun (WGS) entry which is preliminary data.</text>
</comment>